<feature type="repeat" description="PPR" evidence="2">
    <location>
        <begin position="336"/>
        <end position="370"/>
    </location>
</feature>
<dbReference type="AlphaFoldDB" id="D8SIP6"/>
<dbReference type="InterPro" id="IPR011990">
    <property type="entry name" value="TPR-like_helical_dom_sf"/>
</dbReference>
<feature type="repeat" description="PPR" evidence="2">
    <location>
        <begin position="170"/>
        <end position="204"/>
    </location>
</feature>
<dbReference type="Pfam" id="PF13041">
    <property type="entry name" value="PPR_2"/>
    <property type="match status" value="1"/>
</dbReference>
<feature type="repeat" description="PPR" evidence="2">
    <location>
        <begin position="238"/>
        <end position="272"/>
    </location>
</feature>
<evidence type="ECO:0000256" key="2">
    <source>
        <dbReference type="PROSITE-ProRule" id="PRU00708"/>
    </source>
</evidence>
<dbReference type="Pfam" id="PF01535">
    <property type="entry name" value="PPR"/>
    <property type="match status" value="3"/>
</dbReference>
<protein>
    <recommendedName>
        <fullName evidence="5">Pentacotripeptide-repeat region of PRORP domain-containing protein</fullName>
    </recommendedName>
</protein>
<dbReference type="KEGG" id="smo:SELMODRAFT_117954"/>
<dbReference type="Gramene" id="EFJ15657">
    <property type="protein sequence ID" value="EFJ15657"/>
    <property type="gene ID" value="SELMODRAFT_117954"/>
</dbReference>
<keyword evidence="4" id="KW-1185">Reference proteome</keyword>
<dbReference type="EMBL" id="GL377622">
    <property type="protein sequence ID" value="EFJ15657.1"/>
    <property type="molecule type" value="Genomic_DNA"/>
</dbReference>
<dbReference type="InterPro" id="IPR046960">
    <property type="entry name" value="PPR_At4g14850-like_plant"/>
</dbReference>
<dbReference type="GO" id="GO:0009451">
    <property type="term" value="P:RNA modification"/>
    <property type="evidence" value="ECO:0000318"/>
    <property type="project" value="GO_Central"/>
</dbReference>
<dbReference type="NCBIfam" id="TIGR00756">
    <property type="entry name" value="PPR"/>
    <property type="match status" value="2"/>
</dbReference>
<dbReference type="InterPro" id="IPR002885">
    <property type="entry name" value="PPR_rpt"/>
</dbReference>
<evidence type="ECO:0000313" key="4">
    <source>
        <dbReference type="Proteomes" id="UP000001514"/>
    </source>
</evidence>
<dbReference type="SUPFAM" id="SSF48452">
    <property type="entry name" value="TPR-like"/>
    <property type="match status" value="1"/>
</dbReference>
<keyword evidence="1" id="KW-0677">Repeat</keyword>
<name>D8SIP6_SELML</name>
<dbReference type="InParanoid" id="D8SIP6"/>
<dbReference type="eggNOG" id="KOG4197">
    <property type="taxonomic scope" value="Eukaryota"/>
</dbReference>
<proteinExistence type="predicted"/>
<accession>D8SIP6</accession>
<organism evidence="4">
    <name type="scientific">Selaginella moellendorffii</name>
    <name type="common">Spikemoss</name>
    <dbReference type="NCBI Taxonomy" id="88036"/>
    <lineage>
        <taxon>Eukaryota</taxon>
        <taxon>Viridiplantae</taxon>
        <taxon>Streptophyta</taxon>
        <taxon>Embryophyta</taxon>
        <taxon>Tracheophyta</taxon>
        <taxon>Lycopodiopsida</taxon>
        <taxon>Selaginellales</taxon>
        <taxon>Selaginellaceae</taxon>
        <taxon>Selaginella</taxon>
    </lineage>
</organism>
<feature type="repeat" description="PPR" evidence="2">
    <location>
        <begin position="69"/>
        <end position="103"/>
    </location>
</feature>
<dbReference type="Proteomes" id="UP000001514">
    <property type="component" value="Unassembled WGS sequence"/>
</dbReference>
<dbReference type="FunFam" id="1.25.40.10:FF:000345">
    <property type="entry name" value="Pentatricopeptide repeat-containing protein"/>
    <property type="match status" value="1"/>
</dbReference>
<sequence>MQLGSSRAWCVAAIKECRHQWQAKIIRASIAQLGFHRDTLLPNLLVAMYGKMGDLASACAIFQTIHARNVVSWTIMAAAFAANARFRDAVLCFRWMELGGVRPDKHAFTTIVEACTDGALGQYGMEIQARIIEAGLESDVFVGTAIVHMHGKLERIDRAIAAFGWIKERNVVSWTAMISAFANTGHYKEALELLKSMDLEGSSISSAETVVSALVFALGKCGHVDRARRSFERLEAMNLVSRTAMMAAYAQNGHHREALQLFWELDLDGIKHDAVSFVSVLEASSSLQMAKSFHSRILASGIRVSVITGTALVTTYRKCGALGLARSTFDGIAGKSILCWNTMISAYAQHGHAMEALKLFNALKQAGERPNSITFVSAIAACGHVGRLDDAVYNLSSMIADYRITPSSEHLGCMIDLLGRAGRLEEAERMVDKISPDDAAERIMQWKALLAACKVHGDFKRGGRVARRLLELDPGSDAPYVLLFNLYVDKKDNPG</sequence>
<evidence type="ECO:0008006" key="5">
    <source>
        <dbReference type="Google" id="ProtNLM"/>
    </source>
</evidence>
<dbReference type="PANTHER" id="PTHR47926:SF533">
    <property type="entry name" value="DYW DOMAIN-CONTAINING PROTEIN"/>
    <property type="match status" value="1"/>
</dbReference>
<dbReference type="HOGENOM" id="CLU_002706_0_1_1"/>
<dbReference type="OMA" id="FANTGHY"/>
<dbReference type="GO" id="GO:0003723">
    <property type="term" value="F:RNA binding"/>
    <property type="evidence" value="ECO:0007669"/>
    <property type="project" value="InterPro"/>
</dbReference>
<reference evidence="3 4" key="1">
    <citation type="journal article" date="2011" name="Science">
        <title>The Selaginella genome identifies genetic changes associated with the evolution of vascular plants.</title>
        <authorList>
            <person name="Banks J.A."/>
            <person name="Nishiyama T."/>
            <person name="Hasebe M."/>
            <person name="Bowman J.L."/>
            <person name="Gribskov M."/>
            <person name="dePamphilis C."/>
            <person name="Albert V.A."/>
            <person name="Aono N."/>
            <person name="Aoyama T."/>
            <person name="Ambrose B.A."/>
            <person name="Ashton N.W."/>
            <person name="Axtell M.J."/>
            <person name="Barker E."/>
            <person name="Barker M.S."/>
            <person name="Bennetzen J.L."/>
            <person name="Bonawitz N.D."/>
            <person name="Chapple C."/>
            <person name="Cheng C."/>
            <person name="Correa L.G."/>
            <person name="Dacre M."/>
            <person name="DeBarry J."/>
            <person name="Dreyer I."/>
            <person name="Elias M."/>
            <person name="Engstrom E.M."/>
            <person name="Estelle M."/>
            <person name="Feng L."/>
            <person name="Finet C."/>
            <person name="Floyd S.K."/>
            <person name="Frommer W.B."/>
            <person name="Fujita T."/>
            <person name="Gramzow L."/>
            <person name="Gutensohn M."/>
            <person name="Harholt J."/>
            <person name="Hattori M."/>
            <person name="Heyl A."/>
            <person name="Hirai T."/>
            <person name="Hiwatashi Y."/>
            <person name="Ishikawa M."/>
            <person name="Iwata M."/>
            <person name="Karol K.G."/>
            <person name="Koehler B."/>
            <person name="Kolukisaoglu U."/>
            <person name="Kubo M."/>
            <person name="Kurata T."/>
            <person name="Lalonde S."/>
            <person name="Li K."/>
            <person name="Li Y."/>
            <person name="Litt A."/>
            <person name="Lyons E."/>
            <person name="Manning G."/>
            <person name="Maruyama T."/>
            <person name="Michael T.P."/>
            <person name="Mikami K."/>
            <person name="Miyazaki S."/>
            <person name="Morinaga S."/>
            <person name="Murata T."/>
            <person name="Mueller-Roeber B."/>
            <person name="Nelson D.R."/>
            <person name="Obara M."/>
            <person name="Oguri Y."/>
            <person name="Olmstead R.G."/>
            <person name="Onodera N."/>
            <person name="Petersen B.L."/>
            <person name="Pils B."/>
            <person name="Prigge M."/>
            <person name="Rensing S.A."/>
            <person name="Riano-Pachon D.M."/>
            <person name="Roberts A.W."/>
            <person name="Sato Y."/>
            <person name="Scheller H.V."/>
            <person name="Schulz B."/>
            <person name="Schulz C."/>
            <person name="Shakirov E.V."/>
            <person name="Shibagaki N."/>
            <person name="Shinohara N."/>
            <person name="Shippen D.E."/>
            <person name="Soerensen I."/>
            <person name="Sotooka R."/>
            <person name="Sugimoto N."/>
            <person name="Sugita M."/>
            <person name="Sumikawa N."/>
            <person name="Tanurdzic M."/>
            <person name="Theissen G."/>
            <person name="Ulvskov P."/>
            <person name="Wakazuki S."/>
            <person name="Weng J.K."/>
            <person name="Willats W.W."/>
            <person name="Wipf D."/>
            <person name="Wolf P.G."/>
            <person name="Yang L."/>
            <person name="Zimmer A.D."/>
            <person name="Zhu Q."/>
            <person name="Mitros T."/>
            <person name="Hellsten U."/>
            <person name="Loque D."/>
            <person name="Otillar R."/>
            <person name="Salamov A."/>
            <person name="Schmutz J."/>
            <person name="Shapiro H."/>
            <person name="Lindquist E."/>
            <person name="Lucas S."/>
            <person name="Rokhsar D."/>
            <person name="Grigoriev I.V."/>
        </authorList>
    </citation>
    <scope>NUCLEOTIDE SEQUENCE [LARGE SCALE GENOMIC DNA]</scope>
</reference>
<dbReference type="PANTHER" id="PTHR47926">
    <property type="entry name" value="PENTATRICOPEPTIDE REPEAT-CONTAINING PROTEIN"/>
    <property type="match status" value="1"/>
</dbReference>
<dbReference type="Gene3D" id="1.25.40.10">
    <property type="entry name" value="Tetratricopeptide repeat domain"/>
    <property type="match status" value="4"/>
</dbReference>
<evidence type="ECO:0000256" key="1">
    <source>
        <dbReference type="ARBA" id="ARBA00022737"/>
    </source>
</evidence>
<dbReference type="PROSITE" id="PS51375">
    <property type="entry name" value="PPR"/>
    <property type="match status" value="4"/>
</dbReference>
<gene>
    <name evidence="3" type="ORF">SELMODRAFT_117954</name>
</gene>
<evidence type="ECO:0000313" key="3">
    <source>
        <dbReference type="EMBL" id="EFJ15657.1"/>
    </source>
</evidence>